<feature type="compositionally biased region" description="Polar residues" evidence="1">
    <location>
        <begin position="182"/>
        <end position="193"/>
    </location>
</feature>
<feature type="region of interest" description="Disordered" evidence="1">
    <location>
        <begin position="81"/>
        <end position="101"/>
    </location>
</feature>
<evidence type="ECO:0000313" key="2">
    <source>
        <dbReference type="EMBL" id="MQY21629.1"/>
    </source>
</evidence>
<protein>
    <submittedName>
        <fullName evidence="2">Uncharacterized protein</fullName>
    </submittedName>
</protein>
<gene>
    <name evidence="2" type="ORF">NRB20_47420</name>
</gene>
<dbReference type="EMBL" id="WEGK01000010">
    <property type="protein sequence ID" value="MQY21629.1"/>
    <property type="molecule type" value="Genomic_DNA"/>
</dbReference>
<feature type="compositionally biased region" description="Polar residues" evidence="1">
    <location>
        <begin position="90"/>
        <end position="101"/>
    </location>
</feature>
<reference evidence="2 3" key="1">
    <citation type="submission" date="2019-10" db="EMBL/GenBank/DDBJ databases">
        <title>Nocardia macrotermitis sp. nov. and Nocardia aurantia sp. nov., isolated from the gut of fungus growing-termite Macrotermes natalensis.</title>
        <authorList>
            <person name="Benndorf R."/>
            <person name="Schwitalla J."/>
            <person name="Martin K."/>
            <person name="De Beer W."/>
            <person name="Kaster A.-K."/>
            <person name="Vollmers J."/>
            <person name="Poulsen M."/>
            <person name="Beemelmanns C."/>
        </authorList>
    </citation>
    <scope>NUCLEOTIDE SEQUENCE [LARGE SCALE GENOMIC DNA]</scope>
    <source>
        <strain evidence="2 3">RB20</strain>
    </source>
</reference>
<name>A0A7K0D7T0_9NOCA</name>
<evidence type="ECO:0000256" key="1">
    <source>
        <dbReference type="SAM" id="MobiDB-lite"/>
    </source>
</evidence>
<accession>A0A7K0D7T0</accession>
<dbReference type="Proteomes" id="UP000438448">
    <property type="component" value="Unassembled WGS sequence"/>
</dbReference>
<keyword evidence="3" id="KW-1185">Reference proteome</keyword>
<comment type="caution">
    <text evidence="2">The sequence shown here is derived from an EMBL/GenBank/DDBJ whole genome shotgun (WGS) entry which is preliminary data.</text>
</comment>
<feature type="region of interest" description="Disordered" evidence="1">
    <location>
        <begin position="17"/>
        <end position="36"/>
    </location>
</feature>
<dbReference type="AlphaFoldDB" id="A0A7K0D7T0"/>
<organism evidence="2 3">
    <name type="scientific">Nocardia macrotermitis</name>
    <dbReference type="NCBI Taxonomy" id="2585198"/>
    <lineage>
        <taxon>Bacteria</taxon>
        <taxon>Bacillati</taxon>
        <taxon>Actinomycetota</taxon>
        <taxon>Actinomycetes</taxon>
        <taxon>Mycobacteriales</taxon>
        <taxon>Nocardiaceae</taxon>
        <taxon>Nocardia</taxon>
    </lineage>
</organism>
<sequence>MDIADFDAALAAIDRKTRKPAVADQHPTTAGGSASSRDGLITVAVSAEGVLTQISLAEDTFQRSSPDRLGHSIVATIRSTAPARRVGAGTTASTESTQNSHNFEAKSVDGGVRVTLDPYGIVSAVYIAKNVFRTSTPLRLSAAIIQTARQANRRSRNTRPAVTPISSAPERSAAPQVAPLPQTMSRNTSQGSTAPPPWDPYQRRSKRYDRNEVVGPSDWDEDLGYSSDPPPSWLQ</sequence>
<proteinExistence type="predicted"/>
<feature type="region of interest" description="Disordered" evidence="1">
    <location>
        <begin position="148"/>
        <end position="235"/>
    </location>
</feature>
<feature type="compositionally biased region" description="Polar residues" evidence="1">
    <location>
        <begin position="26"/>
        <end position="36"/>
    </location>
</feature>
<evidence type="ECO:0000313" key="3">
    <source>
        <dbReference type="Proteomes" id="UP000438448"/>
    </source>
</evidence>